<evidence type="ECO:0000313" key="2">
    <source>
        <dbReference type="Proteomes" id="UP001151760"/>
    </source>
</evidence>
<protein>
    <submittedName>
        <fullName evidence="1">Uncharacterized protein</fullName>
    </submittedName>
</protein>
<accession>A0ABQ4YV80</accession>
<reference evidence="1" key="1">
    <citation type="journal article" date="2022" name="Int. J. Mol. Sci.">
        <title>Draft Genome of Tanacetum Coccineum: Genomic Comparison of Closely Related Tanacetum-Family Plants.</title>
        <authorList>
            <person name="Yamashiro T."/>
            <person name="Shiraishi A."/>
            <person name="Nakayama K."/>
            <person name="Satake H."/>
        </authorList>
    </citation>
    <scope>NUCLEOTIDE SEQUENCE</scope>
</reference>
<dbReference type="Proteomes" id="UP001151760">
    <property type="component" value="Unassembled WGS sequence"/>
</dbReference>
<comment type="caution">
    <text evidence="1">The sequence shown here is derived from an EMBL/GenBank/DDBJ whole genome shotgun (WGS) entry which is preliminary data.</text>
</comment>
<gene>
    <name evidence="1" type="ORF">Tco_0748295</name>
</gene>
<dbReference type="EMBL" id="BQNB010010771">
    <property type="protein sequence ID" value="GJS81754.1"/>
    <property type="molecule type" value="Genomic_DNA"/>
</dbReference>
<name>A0ABQ4YV80_9ASTR</name>
<sequence length="131" mass="14435">MVFNSPCLIDKKELIHHEDTALFNKATKTANYMVLEGVLMKNKDAASSRDIQLICAEFSSIQVKTQADWMLLQSSYFNPQVSTSRYVVPTGRVVVPTGRYVVPAGKVIIIVSPGRLSLVPTGRVLSPGRVK</sequence>
<organism evidence="1 2">
    <name type="scientific">Tanacetum coccineum</name>
    <dbReference type="NCBI Taxonomy" id="301880"/>
    <lineage>
        <taxon>Eukaryota</taxon>
        <taxon>Viridiplantae</taxon>
        <taxon>Streptophyta</taxon>
        <taxon>Embryophyta</taxon>
        <taxon>Tracheophyta</taxon>
        <taxon>Spermatophyta</taxon>
        <taxon>Magnoliopsida</taxon>
        <taxon>eudicotyledons</taxon>
        <taxon>Gunneridae</taxon>
        <taxon>Pentapetalae</taxon>
        <taxon>asterids</taxon>
        <taxon>campanulids</taxon>
        <taxon>Asterales</taxon>
        <taxon>Asteraceae</taxon>
        <taxon>Asteroideae</taxon>
        <taxon>Anthemideae</taxon>
        <taxon>Anthemidinae</taxon>
        <taxon>Tanacetum</taxon>
    </lineage>
</organism>
<reference evidence="1" key="2">
    <citation type="submission" date="2022-01" db="EMBL/GenBank/DDBJ databases">
        <authorList>
            <person name="Yamashiro T."/>
            <person name="Shiraishi A."/>
            <person name="Satake H."/>
            <person name="Nakayama K."/>
        </authorList>
    </citation>
    <scope>NUCLEOTIDE SEQUENCE</scope>
</reference>
<proteinExistence type="predicted"/>
<keyword evidence="2" id="KW-1185">Reference proteome</keyword>
<evidence type="ECO:0000313" key="1">
    <source>
        <dbReference type="EMBL" id="GJS81754.1"/>
    </source>
</evidence>